<dbReference type="Proteomes" id="UP000237218">
    <property type="component" value="Unassembled WGS sequence"/>
</dbReference>
<evidence type="ECO:0000313" key="2">
    <source>
        <dbReference type="EMBL" id="POS65120.1"/>
    </source>
</evidence>
<accession>A0ABX4ZPL4</accession>
<keyword evidence="3" id="KW-1185">Reference proteome</keyword>
<evidence type="ECO:0000313" key="3">
    <source>
        <dbReference type="Proteomes" id="UP000237218"/>
    </source>
</evidence>
<proteinExistence type="predicted"/>
<dbReference type="Pfam" id="PF10592">
    <property type="entry name" value="AIPR"/>
    <property type="match status" value="1"/>
</dbReference>
<dbReference type="InterPro" id="IPR018891">
    <property type="entry name" value="AIPR_C"/>
</dbReference>
<name>A0ABX4ZPL4_9PROT</name>
<sequence length="443" mass="51015">MILGIGYILNLDFTKFNERLNCISSEVSDWIRNDPYVNIIIVMNTDNKIHDDCLYRLNEYIKDNRVEDDESLVQYEIYGFNRILRSVKVLKSGGKTNTEISLLDWGEHTKPFYSIYGKICCADLVKIYSSYGENLFSENIRGSLTSDINSSIKDSLDRNPESFWYLNNGVTAIADKINKKPIGLGHRNKSGYWDIENLKIVNGAQTTNSVYLFSKQNNSEKKLEEAYVSIKIISLKDAPDDFSSKITIASNTQNKIESSDFISIDPKQEIIEEKFKSIGKKYIYKRGSRDEENSIQSQQLALTLALRSTNMADVVQAKRNFGSLTDPNSAYYKRLFSEDFDAREVLNDIENVSNLMKIEEELKKSISSPREKNYYSHANRFLEHICLMHNIRDKNVISNLMNLIKNNIDEEFGKECYLAVLFKNTKKCNVLKDKIIPQLKSLL</sequence>
<gene>
    <name evidence="2" type="ORF">ASQ42_00470</name>
</gene>
<reference evidence="2 3" key="1">
    <citation type="submission" date="2018-02" db="EMBL/GenBank/DDBJ databases">
        <title>Draft genome sequences of four Parasaccharibacter apium strains isolated from honey bees.</title>
        <authorList>
            <person name="Corby-Harris V.L."/>
            <person name="Anderson K.E."/>
        </authorList>
    </citation>
    <scope>NUCLEOTIDE SEQUENCE [LARGE SCALE GENOMIC DNA]</scope>
    <source>
        <strain evidence="2 3">B8</strain>
    </source>
</reference>
<feature type="domain" description="Abortive phage infection protein C-terminal" evidence="1">
    <location>
        <begin position="136"/>
        <end position="304"/>
    </location>
</feature>
<organism evidence="2 3">
    <name type="scientific">Parasaccharibacter apium</name>
    <dbReference type="NCBI Taxonomy" id="1510841"/>
    <lineage>
        <taxon>Bacteria</taxon>
        <taxon>Pseudomonadati</taxon>
        <taxon>Pseudomonadota</taxon>
        <taxon>Alphaproteobacteria</taxon>
        <taxon>Acetobacterales</taxon>
        <taxon>Acetobacteraceae</taxon>
        <taxon>Parasaccharibacter</taxon>
    </lineage>
</organism>
<protein>
    <recommendedName>
        <fullName evidence="1">Abortive phage infection protein C-terminal domain-containing protein</fullName>
    </recommendedName>
</protein>
<comment type="caution">
    <text evidence="2">The sequence shown here is derived from an EMBL/GenBank/DDBJ whole genome shotgun (WGS) entry which is preliminary data.</text>
</comment>
<evidence type="ECO:0000259" key="1">
    <source>
        <dbReference type="Pfam" id="PF10592"/>
    </source>
</evidence>
<dbReference type="EMBL" id="LMYI01000001">
    <property type="protein sequence ID" value="POS65120.1"/>
    <property type="molecule type" value="Genomic_DNA"/>
</dbReference>